<organism evidence="1 2">
    <name type="scientific">Methanococcus maripaludis</name>
    <name type="common">Methanococcus deltae</name>
    <dbReference type="NCBI Taxonomy" id="39152"/>
    <lineage>
        <taxon>Archaea</taxon>
        <taxon>Methanobacteriati</taxon>
        <taxon>Methanobacteriota</taxon>
        <taxon>Methanomada group</taxon>
        <taxon>Methanococci</taxon>
        <taxon>Methanococcales</taxon>
        <taxon>Methanococcaceae</taxon>
        <taxon>Methanococcus</taxon>
    </lineage>
</organism>
<dbReference type="RefSeq" id="WP_258559754.1">
    <property type="nucleotide sequence ID" value="NZ_JACDUO010000001.1"/>
</dbReference>
<dbReference type="InterPro" id="IPR022208">
    <property type="entry name" value="DUF3737"/>
</dbReference>
<evidence type="ECO:0000313" key="2">
    <source>
        <dbReference type="Proteomes" id="UP000567099"/>
    </source>
</evidence>
<dbReference type="Proteomes" id="UP000567099">
    <property type="component" value="Unassembled WGS sequence"/>
</dbReference>
<dbReference type="InterPro" id="IPR011050">
    <property type="entry name" value="Pectin_lyase_fold/virulence"/>
</dbReference>
<protein>
    <recommendedName>
        <fullName evidence="3">DUF3737 family protein</fullName>
    </recommendedName>
</protein>
<dbReference type="Pfam" id="PF12541">
    <property type="entry name" value="DUF3737"/>
    <property type="match status" value="1"/>
</dbReference>
<name>A0A7J9PNI6_METMI</name>
<dbReference type="SUPFAM" id="SSF51126">
    <property type="entry name" value="Pectin lyase-like"/>
    <property type="match status" value="1"/>
</dbReference>
<comment type="caution">
    <text evidence="1">The sequence shown here is derived from an EMBL/GenBank/DDBJ whole genome shotgun (WGS) entry which is preliminary data.</text>
</comment>
<gene>
    <name evidence="1" type="ORF">HNP94_001368</name>
</gene>
<dbReference type="Gene3D" id="2.160.20.10">
    <property type="entry name" value="Single-stranded right-handed beta-helix, Pectin lyase-like"/>
    <property type="match status" value="1"/>
</dbReference>
<dbReference type="InterPro" id="IPR012334">
    <property type="entry name" value="Pectin_lyas_fold"/>
</dbReference>
<accession>A0A7J9PNI6</accession>
<dbReference type="EMBL" id="JACDUO010000001">
    <property type="protein sequence ID" value="MBA2864368.1"/>
    <property type="molecule type" value="Genomic_DNA"/>
</dbReference>
<dbReference type="AlphaFoldDB" id="A0A7J9PNI6"/>
<reference evidence="1 2" key="1">
    <citation type="submission" date="2020-07" db="EMBL/GenBank/DDBJ databases">
        <title>Genomic Encyclopedia of Type Strains, Phase IV (KMG-V): Genome sequencing to study the core and pangenomes of soil and plant-associated prokaryotes.</title>
        <authorList>
            <person name="Whitman W."/>
        </authorList>
    </citation>
    <scope>NUCLEOTIDE SEQUENCE [LARGE SCALE GENOMIC DNA]</scope>
    <source>
        <strain evidence="1 2">C13</strain>
    </source>
</reference>
<proteinExistence type="predicted"/>
<sequence length="162" mass="18613">MGQNTSDNLNIQSKGIIPFPNAIYSESFDQKEKPTEYNNLTLDEERALYGIYDATVSNCVFDGPLDGESALKESEDIYVSDCDFRLRYPFWHVKNAKIENSRTTETCRAAIWYTKHMTIVKSYLGGIKALRECEDITIEDCTIKSPEFGWFSHKMVIKNTEL</sequence>
<evidence type="ECO:0000313" key="1">
    <source>
        <dbReference type="EMBL" id="MBA2864368.1"/>
    </source>
</evidence>
<evidence type="ECO:0008006" key="3">
    <source>
        <dbReference type="Google" id="ProtNLM"/>
    </source>
</evidence>